<dbReference type="RefSeq" id="WP_073059764.1">
    <property type="nucleotide sequence ID" value="NZ_FQUS01000003.1"/>
</dbReference>
<feature type="compositionally biased region" description="Basic and acidic residues" evidence="3">
    <location>
        <begin position="214"/>
        <end position="229"/>
    </location>
</feature>
<evidence type="ECO:0000256" key="3">
    <source>
        <dbReference type="SAM" id="MobiDB-lite"/>
    </source>
</evidence>
<dbReference type="EMBL" id="FQUS01000003">
    <property type="protein sequence ID" value="SHE79519.1"/>
    <property type="molecule type" value="Genomic_DNA"/>
</dbReference>
<evidence type="ECO:0000256" key="1">
    <source>
        <dbReference type="ARBA" id="ARBA00043985"/>
    </source>
</evidence>
<reference evidence="4 5" key="1">
    <citation type="submission" date="2016-11" db="EMBL/GenBank/DDBJ databases">
        <authorList>
            <person name="Jaros S."/>
            <person name="Januszkiewicz K."/>
            <person name="Wedrychowicz H."/>
        </authorList>
    </citation>
    <scope>NUCLEOTIDE SEQUENCE [LARGE SCALE GENOMIC DNA]</scope>
    <source>
        <strain evidence="4 5">DSM 21986</strain>
    </source>
</reference>
<dbReference type="Pfam" id="PF04012">
    <property type="entry name" value="PspA_IM30"/>
    <property type="match status" value="1"/>
</dbReference>
<evidence type="ECO:0000313" key="5">
    <source>
        <dbReference type="Proteomes" id="UP000184041"/>
    </source>
</evidence>
<name>A0A1M4WE48_9BACT</name>
<feature type="region of interest" description="Disordered" evidence="3">
    <location>
        <begin position="214"/>
        <end position="263"/>
    </location>
</feature>
<feature type="compositionally biased region" description="Basic and acidic residues" evidence="3">
    <location>
        <begin position="248"/>
        <end position="263"/>
    </location>
</feature>
<keyword evidence="2" id="KW-0175">Coiled coil</keyword>
<dbReference type="InterPro" id="IPR007157">
    <property type="entry name" value="PspA_VIPP1"/>
</dbReference>
<dbReference type="STRING" id="1194090.SAMN05443144_103197"/>
<evidence type="ECO:0000313" key="4">
    <source>
        <dbReference type="EMBL" id="SHE79519.1"/>
    </source>
</evidence>
<dbReference type="PANTHER" id="PTHR31088">
    <property type="entry name" value="MEMBRANE-ASSOCIATED PROTEIN VIPP1, CHLOROPLASTIC"/>
    <property type="match status" value="1"/>
</dbReference>
<protein>
    <submittedName>
        <fullName evidence="4">Phage shock protein A (PspA) family protein</fullName>
    </submittedName>
</protein>
<proteinExistence type="inferred from homology"/>
<feature type="compositionally biased region" description="Acidic residues" evidence="3">
    <location>
        <begin position="236"/>
        <end position="247"/>
    </location>
</feature>
<dbReference type="Proteomes" id="UP000184041">
    <property type="component" value="Unassembled WGS sequence"/>
</dbReference>
<sequence>MFKRFIRAIKSLFGGVVSSMEDPKLILEQNIRDLNDQIPQMNENIATVKANMIMLQKEVKKYEKRIESLTAKIKSAINADRDDIAEGYALQLENAKENLSSSKEQLKFAEQAYEKALKVKKAFIREKDRKIEEAKEALRASERAEWQGKVADALEQFETGGLDQTHDEMVNRLNEETARNEARMELALDSVDTEAMEIEANAEKLRASELVKQFKSEMGKTDVGDREKSVGSSGEQEGEIEIDEEAVEKEHDKTIGNKERSKS</sequence>
<accession>A0A1M4WE48</accession>
<dbReference type="PANTHER" id="PTHR31088:SF6">
    <property type="entry name" value="PHAGE SHOCK PROTEIN A"/>
    <property type="match status" value="1"/>
</dbReference>
<feature type="coiled-coil region" evidence="2">
    <location>
        <begin position="24"/>
        <end position="144"/>
    </location>
</feature>
<dbReference type="OrthoDB" id="5498605at2"/>
<keyword evidence="5" id="KW-1185">Reference proteome</keyword>
<comment type="similarity">
    <text evidence="1">Belongs to the PspA/Vipp/IM30 family.</text>
</comment>
<organism evidence="4 5">
    <name type="scientific">Fodinibius roseus</name>
    <dbReference type="NCBI Taxonomy" id="1194090"/>
    <lineage>
        <taxon>Bacteria</taxon>
        <taxon>Pseudomonadati</taxon>
        <taxon>Balneolota</taxon>
        <taxon>Balneolia</taxon>
        <taxon>Balneolales</taxon>
        <taxon>Balneolaceae</taxon>
        <taxon>Fodinibius</taxon>
    </lineage>
</organism>
<gene>
    <name evidence="4" type="ORF">SAMN05443144_103197</name>
</gene>
<evidence type="ECO:0000256" key="2">
    <source>
        <dbReference type="SAM" id="Coils"/>
    </source>
</evidence>
<dbReference type="AlphaFoldDB" id="A0A1M4WE48"/>